<reference evidence="2 3" key="1">
    <citation type="journal article" date="2006" name="PLoS Genet.">
        <title>Exploring the mycobacteriophage metaproteome: phage genomics as an educational platform.</title>
        <authorList>
            <person name="Hatfull G.F."/>
            <person name="Pedulla M.L."/>
            <person name="Jacobs-Sera D."/>
            <person name="Cichon P.M."/>
            <person name="Foley A."/>
            <person name="Ford M.E."/>
            <person name="Gonda R.M."/>
            <person name="Houtz J.M."/>
            <person name="Hryckowian A.J."/>
            <person name="Kelchner V.A."/>
            <person name="Namburi S."/>
            <person name="Pajcini K.V."/>
            <person name="Popovich M.G."/>
            <person name="Schleicher D.T."/>
            <person name="Simanek B.Z."/>
            <person name="Smith A.L."/>
            <person name="Zdanowicz G.M."/>
            <person name="Kumar V."/>
            <person name="Peebles C.L."/>
            <person name="Jacobs W.R.Jr."/>
            <person name="Lawrence J.G."/>
            <person name="Hendrix R.W."/>
        </authorList>
    </citation>
    <scope>NUCLEOTIDE SEQUENCE [LARGE SCALE GENOMIC DNA]</scope>
</reference>
<gene>
    <name evidence="2" type="primary">14</name>
    <name evidence="2" type="ORF">PBI_CHE12_14</name>
</gene>
<dbReference type="OrthoDB" id="3592at10239"/>
<organism evidence="2 3">
    <name type="scientific">Mycobacterium phage Che12</name>
    <dbReference type="NCBI Taxonomy" id="2911435"/>
    <lineage>
        <taxon>Viruses</taxon>
        <taxon>Duplodnaviria</taxon>
        <taxon>Heunggongvirae</taxon>
        <taxon>Uroviricota</taxon>
        <taxon>Caudoviricetes</taxon>
        <taxon>Fromanvirus</taxon>
        <taxon>Fromanvirus Che12</taxon>
    </lineage>
</organism>
<feature type="compositionally biased region" description="Pro residues" evidence="1">
    <location>
        <begin position="461"/>
        <end position="474"/>
    </location>
</feature>
<dbReference type="Proteomes" id="UP000002541">
    <property type="component" value="Segment"/>
</dbReference>
<proteinExistence type="predicted"/>
<keyword evidence="3" id="KW-1185">Reference proteome</keyword>
<protein>
    <submittedName>
        <fullName evidence="2">Portal protein</fullName>
    </submittedName>
</protein>
<dbReference type="EMBL" id="DQ398043">
    <property type="protein sequence ID" value="ABE67333.1"/>
    <property type="molecule type" value="Genomic_DNA"/>
</dbReference>
<dbReference type="RefSeq" id="YP_655593.1">
    <property type="nucleotide sequence ID" value="NC_008203.1"/>
</dbReference>
<sequence length="485" mass="53658">MTAPLPGQEEIEDPAIARDEMVSAFEDSTQNLKTNTSYYEAERRPEAIGVTVPIQMQSLLAHVGYPRLYVDSIAERQAVEGFRFGDADEADEELWQWWQANNLDIEAPLGYTDAYVHGRSYITISRPDPQIDLGWDPNTPIIRVEPPTRMYAEIDPRIGRVSKAIRVAYDAEGNEIQAATLYTPNDIFGWYRVENEWQEWFNNPHGLGVVPVVPIPNRTRLSDLYGTSEITPELRSMTDAAARILMLMQATAELMGVPQRLIFGIKPEEIGVDPETGQTLFDAYLARILAFEDAEGKIQQFSAAELANFTNALDQIAKQVAAYTGLPPQYLSTAADNPASAEAIRAAESRLIKKVERKNSIFGGAWEEAMRLAYRMMKGGDVPPDMLRMETVWRDPSTPTYAAKADAASKLYNGGTGVIPRERARKDMGYSIAEREEMRRWDEEEAAMGLGLIGTMVDPNPTVPGSPSPAPAPKPAALESGGDAA</sequence>
<accession>Q1A0K3</accession>
<evidence type="ECO:0000313" key="3">
    <source>
        <dbReference type="Proteomes" id="UP000002541"/>
    </source>
</evidence>
<evidence type="ECO:0000256" key="1">
    <source>
        <dbReference type="SAM" id="MobiDB-lite"/>
    </source>
</evidence>
<name>Q1A0K3_9CAUD</name>
<dbReference type="Pfam" id="PF05133">
    <property type="entry name" value="SPP1_portal"/>
    <property type="match status" value="1"/>
</dbReference>
<dbReference type="InterPro" id="IPR021145">
    <property type="entry name" value="Portal_protein_SPP1_Gp6-like"/>
</dbReference>
<dbReference type="KEGG" id="vg:4156950"/>
<feature type="region of interest" description="Disordered" evidence="1">
    <location>
        <begin position="454"/>
        <end position="485"/>
    </location>
</feature>
<evidence type="ECO:0000313" key="2">
    <source>
        <dbReference type="EMBL" id="ABE67333.1"/>
    </source>
</evidence>